<name>A0A2U1KLE2_ARTAN</name>
<dbReference type="Gene3D" id="3.40.395.10">
    <property type="entry name" value="Adenoviral Proteinase, Chain A"/>
    <property type="match status" value="1"/>
</dbReference>
<comment type="caution">
    <text evidence="5">The sequence shown here is derived from an EMBL/GenBank/DDBJ whole genome shotgun (WGS) entry which is preliminary data.</text>
</comment>
<protein>
    <submittedName>
        <fullName evidence="5">Ulp1 protease family, C-terminal catalytic domain-containing protein</fullName>
    </submittedName>
</protein>
<keyword evidence="2 5" id="KW-0645">Protease</keyword>
<evidence type="ECO:0000313" key="6">
    <source>
        <dbReference type="Proteomes" id="UP000245207"/>
    </source>
</evidence>
<evidence type="ECO:0000313" key="5">
    <source>
        <dbReference type="EMBL" id="PWA37579.1"/>
    </source>
</evidence>
<dbReference type="GO" id="GO:0008234">
    <property type="term" value="F:cysteine-type peptidase activity"/>
    <property type="evidence" value="ECO:0007669"/>
    <property type="project" value="InterPro"/>
</dbReference>
<keyword evidence="6" id="KW-1185">Reference proteome</keyword>
<dbReference type="Proteomes" id="UP000245207">
    <property type="component" value="Unassembled WGS sequence"/>
</dbReference>
<evidence type="ECO:0000256" key="2">
    <source>
        <dbReference type="ARBA" id="ARBA00022670"/>
    </source>
</evidence>
<dbReference type="Pfam" id="PF02902">
    <property type="entry name" value="Peptidase_C48"/>
    <property type="match status" value="1"/>
</dbReference>
<dbReference type="InterPro" id="IPR003653">
    <property type="entry name" value="Peptidase_C48_C"/>
</dbReference>
<evidence type="ECO:0000259" key="4">
    <source>
        <dbReference type="PROSITE" id="PS50600"/>
    </source>
</evidence>
<dbReference type="EMBL" id="PKPP01016581">
    <property type="protein sequence ID" value="PWA37579.1"/>
    <property type="molecule type" value="Genomic_DNA"/>
</dbReference>
<dbReference type="GO" id="GO:0006508">
    <property type="term" value="P:proteolysis"/>
    <property type="evidence" value="ECO:0007669"/>
    <property type="project" value="UniProtKB-KW"/>
</dbReference>
<gene>
    <name evidence="5" type="ORF">CTI12_AA517210</name>
</gene>
<sequence length="332" mass="38462">MDEGEELLESLRNYDSQAPDEAAMFRTPPLNVIVGNVILNRLKRHKFKPEVLRSPYVVREVSLVSPRTTHEIRVVECLFSARLPETDIVFKNNYVDGTRGELETLYPGIDIACGAIDMFTHVLNDAEKQRNKKTPTRLYCHTSMLTGDMFGIEFDKASEKFTEKMKLVVETSEYGSLVGVDMVFIPIIRGRHFFLVCMNMKDNEVQIFDNIYAATIQEVKERHGVLPNYLVHLFEDYMLQENNPKHGNMRESPIMIMETNCRTKNNFVDCGVFVMRHMETFKGDEYGDCCDLSQEGFEIEVQGFRIVPDEEKNRLEAEAFKKIKRRAKQFLD</sequence>
<dbReference type="InterPro" id="IPR038765">
    <property type="entry name" value="Papain-like_cys_pep_sf"/>
</dbReference>
<proteinExistence type="inferred from homology"/>
<dbReference type="OrthoDB" id="1741445at2759"/>
<accession>A0A2U1KLE2</accession>
<evidence type="ECO:0000256" key="3">
    <source>
        <dbReference type="ARBA" id="ARBA00022801"/>
    </source>
</evidence>
<dbReference type="STRING" id="35608.A0A2U1KLE2"/>
<dbReference type="SUPFAM" id="SSF54001">
    <property type="entry name" value="Cysteine proteinases"/>
    <property type="match status" value="1"/>
</dbReference>
<dbReference type="PROSITE" id="PS50600">
    <property type="entry name" value="ULP_PROTEASE"/>
    <property type="match status" value="1"/>
</dbReference>
<organism evidence="5 6">
    <name type="scientific">Artemisia annua</name>
    <name type="common">Sweet wormwood</name>
    <dbReference type="NCBI Taxonomy" id="35608"/>
    <lineage>
        <taxon>Eukaryota</taxon>
        <taxon>Viridiplantae</taxon>
        <taxon>Streptophyta</taxon>
        <taxon>Embryophyta</taxon>
        <taxon>Tracheophyta</taxon>
        <taxon>Spermatophyta</taxon>
        <taxon>Magnoliopsida</taxon>
        <taxon>eudicotyledons</taxon>
        <taxon>Gunneridae</taxon>
        <taxon>Pentapetalae</taxon>
        <taxon>asterids</taxon>
        <taxon>campanulids</taxon>
        <taxon>Asterales</taxon>
        <taxon>Asteraceae</taxon>
        <taxon>Asteroideae</taxon>
        <taxon>Anthemideae</taxon>
        <taxon>Artemisiinae</taxon>
        <taxon>Artemisia</taxon>
    </lineage>
</organism>
<evidence type="ECO:0000256" key="1">
    <source>
        <dbReference type="ARBA" id="ARBA00005234"/>
    </source>
</evidence>
<dbReference type="AlphaFoldDB" id="A0A2U1KLE2"/>
<keyword evidence="3" id="KW-0378">Hydrolase</keyword>
<feature type="domain" description="Ubiquitin-like protease family profile" evidence="4">
    <location>
        <begin position="95"/>
        <end position="281"/>
    </location>
</feature>
<reference evidence="5 6" key="1">
    <citation type="journal article" date="2018" name="Mol. Plant">
        <title>The genome of Artemisia annua provides insight into the evolution of Asteraceae family and artemisinin biosynthesis.</title>
        <authorList>
            <person name="Shen Q."/>
            <person name="Zhang L."/>
            <person name="Liao Z."/>
            <person name="Wang S."/>
            <person name="Yan T."/>
            <person name="Shi P."/>
            <person name="Liu M."/>
            <person name="Fu X."/>
            <person name="Pan Q."/>
            <person name="Wang Y."/>
            <person name="Lv Z."/>
            <person name="Lu X."/>
            <person name="Zhang F."/>
            <person name="Jiang W."/>
            <person name="Ma Y."/>
            <person name="Chen M."/>
            <person name="Hao X."/>
            <person name="Li L."/>
            <person name="Tang Y."/>
            <person name="Lv G."/>
            <person name="Zhou Y."/>
            <person name="Sun X."/>
            <person name="Brodelius P.E."/>
            <person name="Rose J.K.C."/>
            <person name="Tang K."/>
        </authorList>
    </citation>
    <scope>NUCLEOTIDE SEQUENCE [LARGE SCALE GENOMIC DNA]</scope>
    <source>
        <strain evidence="6">cv. Huhao1</strain>
        <tissue evidence="5">Leaf</tissue>
    </source>
</reference>
<comment type="similarity">
    <text evidence="1">Belongs to the peptidase C48 family.</text>
</comment>